<organism evidence="1 2">
    <name type="scientific">Funneliformis mosseae</name>
    <name type="common">Endomycorrhizal fungus</name>
    <name type="synonym">Glomus mosseae</name>
    <dbReference type="NCBI Taxonomy" id="27381"/>
    <lineage>
        <taxon>Eukaryota</taxon>
        <taxon>Fungi</taxon>
        <taxon>Fungi incertae sedis</taxon>
        <taxon>Mucoromycota</taxon>
        <taxon>Glomeromycotina</taxon>
        <taxon>Glomeromycetes</taxon>
        <taxon>Glomerales</taxon>
        <taxon>Glomeraceae</taxon>
        <taxon>Funneliformis</taxon>
    </lineage>
</organism>
<gene>
    <name evidence="1" type="ORF">FMOSSE_LOCUS13391</name>
</gene>
<dbReference type="AlphaFoldDB" id="A0A9N9ETY1"/>
<dbReference type="EMBL" id="CAJVPP010007848">
    <property type="protein sequence ID" value="CAG8692046.1"/>
    <property type="molecule type" value="Genomic_DNA"/>
</dbReference>
<keyword evidence="2" id="KW-1185">Reference proteome</keyword>
<accession>A0A9N9ETY1</accession>
<feature type="non-terminal residue" evidence="1">
    <location>
        <position position="1"/>
    </location>
</feature>
<name>A0A9N9ETY1_FUNMO</name>
<comment type="caution">
    <text evidence="1">The sequence shown here is derived from an EMBL/GenBank/DDBJ whole genome shotgun (WGS) entry which is preliminary data.</text>
</comment>
<evidence type="ECO:0000313" key="1">
    <source>
        <dbReference type="EMBL" id="CAG8692046.1"/>
    </source>
</evidence>
<evidence type="ECO:0000313" key="2">
    <source>
        <dbReference type="Proteomes" id="UP000789375"/>
    </source>
</evidence>
<sequence>MSTMVCSKVMFASSKNSCEKRPTTRRKLSRVRQTLLRGWIGKSLGASSKEFVLRAVGSQKLRVNVLKERPRRDNFLSIRYSTGVILVYRNEHPG</sequence>
<proteinExistence type="predicted"/>
<dbReference type="Proteomes" id="UP000789375">
    <property type="component" value="Unassembled WGS sequence"/>
</dbReference>
<protein>
    <submittedName>
        <fullName evidence="1">6301_t:CDS:1</fullName>
    </submittedName>
</protein>
<reference evidence="1" key="1">
    <citation type="submission" date="2021-06" db="EMBL/GenBank/DDBJ databases">
        <authorList>
            <person name="Kallberg Y."/>
            <person name="Tangrot J."/>
            <person name="Rosling A."/>
        </authorList>
    </citation>
    <scope>NUCLEOTIDE SEQUENCE</scope>
    <source>
        <strain evidence="1">87-6 pot B 2015</strain>
    </source>
</reference>